<dbReference type="AlphaFoldDB" id="M0MBX1"/>
<dbReference type="Proteomes" id="UP000011607">
    <property type="component" value="Unassembled WGS sequence"/>
</dbReference>
<feature type="region of interest" description="Disordered" evidence="1">
    <location>
        <begin position="49"/>
        <end position="81"/>
    </location>
</feature>
<dbReference type="PATRIC" id="fig|1227454.3.peg.929"/>
<dbReference type="RefSeq" id="WP_006671903.1">
    <property type="nucleotide sequence ID" value="NZ_AOMA01000062.1"/>
</dbReference>
<evidence type="ECO:0000256" key="1">
    <source>
        <dbReference type="SAM" id="MobiDB-lite"/>
    </source>
</evidence>
<dbReference type="Pfam" id="PF24373">
    <property type="entry name" value="DUF7529"/>
    <property type="match status" value="1"/>
</dbReference>
<evidence type="ECO:0000313" key="3">
    <source>
        <dbReference type="Proteomes" id="UP000011607"/>
    </source>
</evidence>
<organism evidence="2 3">
    <name type="scientific">Halobiforma nitratireducens JCM 10879</name>
    <dbReference type="NCBI Taxonomy" id="1227454"/>
    <lineage>
        <taxon>Archaea</taxon>
        <taxon>Methanobacteriati</taxon>
        <taxon>Methanobacteriota</taxon>
        <taxon>Stenosarchaea group</taxon>
        <taxon>Halobacteria</taxon>
        <taxon>Halobacteriales</taxon>
        <taxon>Natrialbaceae</taxon>
        <taxon>Halobiforma</taxon>
    </lineage>
</organism>
<dbReference type="InterPro" id="IPR055951">
    <property type="entry name" value="DUF7529"/>
</dbReference>
<protein>
    <submittedName>
        <fullName evidence="2">Uncharacterized protein</fullName>
    </submittedName>
</protein>
<sequence>MTEDEKLDRPTADPRWDELRADAVDLADDYREHGWDAIVLDPVSVNPIANVEAEPDTQEGSVDAGSGPQGVEQPGLEARVSKAEYDPLEGIVDGDAVTVGDAEVYYRPAEPADDATGDDGGSDGDDGDDSDGEPTLEARRFVIVVERDVASETAVILPLTYSVDEARPVFERALVDEELLIRVRGDGTEPDRWVTFSHDDPSLFLEEGDVRRWRSGE</sequence>
<dbReference type="EMBL" id="AOMA01000062">
    <property type="protein sequence ID" value="EMA41885.1"/>
    <property type="molecule type" value="Genomic_DNA"/>
</dbReference>
<comment type="caution">
    <text evidence="2">The sequence shown here is derived from an EMBL/GenBank/DDBJ whole genome shotgun (WGS) entry which is preliminary data.</text>
</comment>
<feature type="compositionally biased region" description="Acidic residues" evidence="1">
    <location>
        <begin position="111"/>
        <end position="134"/>
    </location>
</feature>
<proteinExistence type="predicted"/>
<evidence type="ECO:0000313" key="2">
    <source>
        <dbReference type="EMBL" id="EMA41885.1"/>
    </source>
</evidence>
<gene>
    <name evidence="2" type="ORF">C446_04730</name>
</gene>
<feature type="region of interest" description="Disordered" evidence="1">
    <location>
        <begin position="102"/>
        <end position="135"/>
    </location>
</feature>
<accession>M0MBX1</accession>
<reference evidence="2 3" key="1">
    <citation type="journal article" date="2014" name="PLoS Genet.">
        <title>Phylogenetically driven sequencing of extremely halophilic archaea reveals strategies for static and dynamic osmo-response.</title>
        <authorList>
            <person name="Becker E.A."/>
            <person name="Seitzer P.M."/>
            <person name="Tritt A."/>
            <person name="Larsen D."/>
            <person name="Krusor M."/>
            <person name="Yao A.I."/>
            <person name="Wu D."/>
            <person name="Madern D."/>
            <person name="Eisen J.A."/>
            <person name="Darling A.E."/>
            <person name="Facciotti M.T."/>
        </authorList>
    </citation>
    <scope>NUCLEOTIDE SEQUENCE [LARGE SCALE GENOMIC DNA]</scope>
    <source>
        <strain evidence="2 3">JCM 10879</strain>
    </source>
</reference>
<dbReference type="OrthoDB" id="325206at2157"/>
<dbReference type="eggNOG" id="arCOG02977">
    <property type="taxonomic scope" value="Archaea"/>
</dbReference>
<name>M0MBX1_9EURY</name>
<keyword evidence="3" id="KW-1185">Reference proteome</keyword>